<dbReference type="EMBL" id="BSXS01005182">
    <property type="protein sequence ID" value="GME84019.1"/>
    <property type="molecule type" value="Genomic_DNA"/>
</dbReference>
<comment type="caution">
    <text evidence="1">The sequence shown here is derived from an EMBL/GenBank/DDBJ whole genome shotgun (WGS) entry which is preliminary data.</text>
</comment>
<evidence type="ECO:0000313" key="2">
    <source>
        <dbReference type="Proteomes" id="UP001165064"/>
    </source>
</evidence>
<keyword evidence="2" id="KW-1185">Reference proteome</keyword>
<proteinExistence type="predicted"/>
<protein>
    <submittedName>
        <fullName evidence="1">Unnamed protein product</fullName>
    </submittedName>
</protein>
<sequence length="174" mass="19192">MDTTHERLFRFPILKFPNSQTFKTISIYVSGALYAIGFWALIDASIYSQKVNASTVHVTFVDWIPFICSTLGMIIVNSIDKSQLVGSSDGSGGFVNIQWQARLVLFVGFSLLAIGISGSFLVLILKFLIKGFNSMPTLGMGLENVVANVCSMLSCIVLWIVQNVEDDYNYSLSL</sequence>
<dbReference type="Proteomes" id="UP001165064">
    <property type="component" value="Unassembled WGS sequence"/>
</dbReference>
<reference evidence="1" key="1">
    <citation type="submission" date="2023-04" db="EMBL/GenBank/DDBJ databases">
        <title>Ambrosiozyma monospora NBRC 10751.</title>
        <authorList>
            <person name="Ichikawa N."/>
            <person name="Sato H."/>
            <person name="Tonouchi N."/>
        </authorList>
    </citation>
    <scope>NUCLEOTIDE SEQUENCE</scope>
    <source>
        <strain evidence="1">NBRC 10751</strain>
    </source>
</reference>
<name>A0ACB5T9S5_AMBMO</name>
<evidence type="ECO:0000313" key="1">
    <source>
        <dbReference type="EMBL" id="GME84019.1"/>
    </source>
</evidence>
<accession>A0ACB5T9S5</accession>
<gene>
    <name evidence="1" type="ORF">Amon02_000656600</name>
</gene>
<organism evidence="1 2">
    <name type="scientific">Ambrosiozyma monospora</name>
    <name type="common">Yeast</name>
    <name type="synonym">Endomycopsis monosporus</name>
    <dbReference type="NCBI Taxonomy" id="43982"/>
    <lineage>
        <taxon>Eukaryota</taxon>
        <taxon>Fungi</taxon>
        <taxon>Dikarya</taxon>
        <taxon>Ascomycota</taxon>
        <taxon>Saccharomycotina</taxon>
        <taxon>Pichiomycetes</taxon>
        <taxon>Pichiales</taxon>
        <taxon>Pichiaceae</taxon>
        <taxon>Ambrosiozyma</taxon>
    </lineage>
</organism>